<proteinExistence type="predicted"/>
<dbReference type="AlphaFoldDB" id="A0A0F9W5V7"/>
<evidence type="ECO:0000313" key="1">
    <source>
        <dbReference type="EMBL" id="KKN73398.1"/>
    </source>
</evidence>
<sequence>MSYSSVEAAVLTLLQALTGTFAATTDVSRGDYRILDSGADAVAVLVPGAFEQDGIAEGGARKSVRDWNVLIDLFRKYLDEGTTWTNFETDRDAVIAELEKYPTLNGEAGIVRGIISADADAGEVFDEDDNGPFFVWQRLRIKITERADLSGGEFT</sequence>
<reference evidence="1" key="1">
    <citation type="journal article" date="2015" name="Nature">
        <title>Complex archaea that bridge the gap between prokaryotes and eukaryotes.</title>
        <authorList>
            <person name="Spang A."/>
            <person name="Saw J.H."/>
            <person name="Jorgensen S.L."/>
            <person name="Zaremba-Niedzwiedzka K."/>
            <person name="Martijn J."/>
            <person name="Lind A.E."/>
            <person name="van Eijk R."/>
            <person name="Schleper C."/>
            <person name="Guy L."/>
            <person name="Ettema T.J."/>
        </authorList>
    </citation>
    <scope>NUCLEOTIDE SEQUENCE</scope>
</reference>
<gene>
    <name evidence="1" type="ORF">LCGC14_0401010</name>
</gene>
<comment type="caution">
    <text evidence="1">The sequence shown here is derived from an EMBL/GenBank/DDBJ whole genome shotgun (WGS) entry which is preliminary data.</text>
</comment>
<organism evidence="1">
    <name type="scientific">marine sediment metagenome</name>
    <dbReference type="NCBI Taxonomy" id="412755"/>
    <lineage>
        <taxon>unclassified sequences</taxon>
        <taxon>metagenomes</taxon>
        <taxon>ecological metagenomes</taxon>
    </lineage>
</organism>
<dbReference type="EMBL" id="LAZR01000344">
    <property type="protein sequence ID" value="KKN73398.1"/>
    <property type="molecule type" value="Genomic_DNA"/>
</dbReference>
<accession>A0A0F9W5V7</accession>
<protein>
    <submittedName>
        <fullName evidence="1">Uncharacterized protein</fullName>
    </submittedName>
</protein>
<name>A0A0F9W5V7_9ZZZZ</name>